<dbReference type="PROSITE" id="PS50106">
    <property type="entry name" value="PDZ"/>
    <property type="match status" value="1"/>
</dbReference>
<dbReference type="CDD" id="cd06684">
    <property type="entry name" value="PDZ3_GRIP1-2-like"/>
    <property type="match status" value="1"/>
</dbReference>
<evidence type="ECO:0000313" key="6">
    <source>
        <dbReference type="Proteomes" id="UP000279833"/>
    </source>
</evidence>
<organism evidence="7">
    <name type="scientific">Schistosoma curassoni</name>
    <dbReference type="NCBI Taxonomy" id="6186"/>
    <lineage>
        <taxon>Eukaryota</taxon>
        <taxon>Metazoa</taxon>
        <taxon>Spiralia</taxon>
        <taxon>Lophotrochozoa</taxon>
        <taxon>Platyhelminthes</taxon>
        <taxon>Trematoda</taxon>
        <taxon>Digenea</taxon>
        <taxon>Strigeidida</taxon>
        <taxon>Schistosomatoidea</taxon>
        <taxon>Schistosomatidae</taxon>
        <taxon>Schistosoma</taxon>
    </lineage>
</organism>
<accession>A0A183JY99</accession>
<gene>
    <name evidence="5" type="ORF">SCUD_LOCUS7702</name>
</gene>
<dbReference type="InterPro" id="IPR001478">
    <property type="entry name" value="PDZ"/>
</dbReference>
<evidence type="ECO:0000259" key="4">
    <source>
        <dbReference type="PROSITE" id="PS50106"/>
    </source>
</evidence>
<feature type="domain" description="PDZ" evidence="4">
    <location>
        <begin position="36"/>
        <end position="111"/>
    </location>
</feature>
<protein>
    <submittedName>
        <fullName evidence="7">PDZ domain-containing protein</fullName>
    </submittedName>
</protein>
<evidence type="ECO:0000256" key="3">
    <source>
        <dbReference type="ARBA" id="ARBA00022737"/>
    </source>
</evidence>
<dbReference type="GO" id="GO:0098887">
    <property type="term" value="P:neurotransmitter receptor transport, endosome to postsynaptic membrane"/>
    <property type="evidence" value="ECO:0007669"/>
    <property type="project" value="TreeGrafter"/>
</dbReference>
<proteinExistence type="predicted"/>
<dbReference type="PANTHER" id="PTHR46227">
    <property type="entry name" value="GLUTAMATE RECEPTOR-INTERACTING PROTEIN GRIP"/>
    <property type="match status" value="1"/>
</dbReference>
<sequence>MQFDDLRNVCHIHFQRLFLISSSAEKEDRRISGAVVVEIEKPANEDLGISLAPCHEVKTGQNAFFIDNIRQGSIADRCGALFEGDRVESIDDICVENIKLQEAMYRLKNNGLNVIRLQIVPNAIMNSDKSIQNNSECLKSMRSLRSATPLSSTPTAACRCEEVEVLLEPYEYIGYGFTLIAPISNQFSLELTSFPLIDQVDPRGPAFK</sequence>
<dbReference type="InterPro" id="IPR036034">
    <property type="entry name" value="PDZ_sf"/>
</dbReference>
<evidence type="ECO:0000313" key="7">
    <source>
        <dbReference type="WBParaSite" id="SCUD_0000770201-mRNA-1"/>
    </source>
</evidence>
<dbReference type="PANTHER" id="PTHR46227:SF2">
    <property type="entry name" value="FI03335P"/>
    <property type="match status" value="1"/>
</dbReference>
<name>A0A183JY99_9TREM</name>
<dbReference type="SMART" id="SM00228">
    <property type="entry name" value="PDZ"/>
    <property type="match status" value="1"/>
</dbReference>
<evidence type="ECO:0000256" key="2">
    <source>
        <dbReference type="ARBA" id="ARBA00022490"/>
    </source>
</evidence>
<keyword evidence="6" id="KW-1185">Reference proteome</keyword>
<dbReference type="Pfam" id="PF00595">
    <property type="entry name" value="PDZ"/>
    <property type="match status" value="1"/>
</dbReference>
<dbReference type="STRING" id="6186.A0A183JY99"/>
<keyword evidence="2" id="KW-0963">Cytoplasm</keyword>
<evidence type="ECO:0000256" key="1">
    <source>
        <dbReference type="ARBA" id="ARBA00004496"/>
    </source>
</evidence>
<dbReference type="EMBL" id="UZAK01032439">
    <property type="protein sequence ID" value="VDP27402.1"/>
    <property type="molecule type" value="Genomic_DNA"/>
</dbReference>
<dbReference type="Proteomes" id="UP000279833">
    <property type="component" value="Unassembled WGS sequence"/>
</dbReference>
<keyword evidence="3" id="KW-0677">Repeat</keyword>
<dbReference type="GO" id="GO:0005737">
    <property type="term" value="C:cytoplasm"/>
    <property type="evidence" value="ECO:0007669"/>
    <property type="project" value="UniProtKB-SubCell"/>
</dbReference>
<dbReference type="Gene3D" id="2.30.42.10">
    <property type="match status" value="1"/>
</dbReference>
<evidence type="ECO:0000313" key="5">
    <source>
        <dbReference type="EMBL" id="VDP27402.1"/>
    </source>
</evidence>
<dbReference type="SUPFAM" id="SSF50156">
    <property type="entry name" value="PDZ domain-like"/>
    <property type="match status" value="1"/>
</dbReference>
<reference evidence="7" key="1">
    <citation type="submission" date="2016-06" db="UniProtKB">
        <authorList>
            <consortium name="WormBaseParasite"/>
        </authorList>
    </citation>
    <scope>IDENTIFICATION</scope>
</reference>
<reference evidence="5 6" key="2">
    <citation type="submission" date="2018-11" db="EMBL/GenBank/DDBJ databases">
        <authorList>
            <consortium name="Pathogen Informatics"/>
        </authorList>
    </citation>
    <scope>NUCLEOTIDE SEQUENCE [LARGE SCALE GENOMIC DNA]</scope>
    <source>
        <strain evidence="5">Dakar</strain>
        <strain evidence="6">Dakar, Senegal</strain>
    </source>
</reference>
<dbReference type="WBParaSite" id="SCUD_0000770201-mRNA-1">
    <property type="protein sequence ID" value="SCUD_0000770201-mRNA-1"/>
    <property type="gene ID" value="SCUD_0000770201"/>
</dbReference>
<dbReference type="AlphaFoldDB" id="A0A183JY99"/>
<comment type="subcellular location">
    <subcellularLocation>
        <location evidence="1">Cytoplasm</location>
    </subcellularLocation>
</comment>
<dbReference type="InterPro" id="IPR043545">
    <property type="entry name" value="GRIP1/2"/>
</dbReference>